<sequence length="308" mass="32703">MNISLALIHWAIVLSMPILLVGLVNRTKSWWVGRKGPRLFQSAYDLWRLLGKRPVVSTTASPLFLAGAYVVLICGLLAASMIPILGQFAPLQFSHDFVVVAYTLGLARIFLMISAMDVGSPFEGMGAAREASFATFAEPALFLLIGTASAATGMTSFADLIGHLHHTPHYAIIVAPLTIALLILLQAEAARIPVDDPMTHLELTMIHEVMILDHSGPELAAMQYAAAMKMTLYAGLIAALINPFNPLADPVAGVLVSLVLMLIVAIAVGCIESLSARLPMRWVPAYLLIASVAALGSMLVIGLGASGV</sequence>
<feature type="transmembrane region" description="Helical" evidence="5">
    <location>
        <begin position="140"/>
        <end position="161"/>
    </location>
</feature>
<dbReference type="Pfam" id="PF00146">
    <property type="entry name" value="NADHdh"/>
    <property type="match status" value="1"/>
</dbReference>
<keyword evidence="2 5" id="KW-0812">Transmembrane</keyword>
<evidence type="ECO:0000313" key="6">
    <source>
        <dbReference type="EMBL" id="MBK7416728.1"/>
    </source>
</evidence>
<dbReference type="PANTHER" id="PTHR43359">
    <property type="entry name" value="FORMATE HYDROGENLYASE SUBUNIT 4"/>
    <property type="match status" value="1"/>
</dbReference>
<evidence type="ECO:0000256" key="5">
    <source>
        <dbReference type="SAM" id="Phobius"/>
    </source>
</evidence>
<accession>A0A935K5J0</accession>
<keyword evidence="4 5" id="KW-0472">Membrane</keyword>
<feature type="transmembrane region" description="Helical" evidence="5">
    <location>
        <begin position="63"/>
        <end position="85"/>
    </location>
</feature>
<dbReference type="InterPro" id="IPR052561">
    <property type="entry name" value="ComplexI_Subunit1"/>
</dbReference>
<comment type="subcellular location">
    <subcellularLocation>
        <location evidence="1">Membrane</location>
        <topology evidence="1">Multi-pass membrane protein</topology>
    </subcellularLocation>
</comment>
<feature type="transmembrane region" description="Helical" evidence="5">
    <location>
        <begin position="6"/>
        <end position="25"/>
    </location>
</feature>
<feature type="transmembrane region" description="Helical" evidence="5">
    <location>
        <begin position="167"/>
        <end position="185"/>
    </location>
</feature>
<evidence type="ECO:0000256" key="2">
    <source>
        <dbReference type="ARBA" id="ARBA00022692"/>
    </source>
</evidence>
<dbReference type="InterPro" id="IPR001694">
    <property type="entry name" value="NADH_UbQ_OxRdtase_su1/FPO"/>
</dbReference>
<proteinExistence type="predicted"/>
<evidence type="ECO:0000256" key="1">
    <source>
        <dbReference type="ARBA" id="ARBA00004141"/>
    </source>
</evidence>
<dbReference type="Proteomes" id="UP000739411">
    <property type="component" value="Unassembled WGS sequence"/>
</dbReference>
<evidence type="ECO:0000256" key="3">
    <source>
        <dbReference type="ARBA" id="ARBA00022989"/>
    </source>
</evidence>
<feature type="transmembrane region" description="Helical" evidence="5">
    <location>
        <begin position="97"/>
        <end position="119"/>
    </location>
</feature>
<feature type="transmembrane region" description="Helical" evidence="5">
    <location>
        <begin position="250"/>
        <end position="271"/>
    </location>
</feature>
<reference evidence="6 7" key="1">
    <citation type="submission" date="2020-10" db="EMBL/GenBank/DDBJ databases">
        <title>Connecting structure to function with the recovery of over 1000 high-quality activated sludge metagenome-assembled genomes encoding full-length rRNA genes using long-read sequencing.</title>
        <authorList>
            <person name="Singleton C.M."/>
            <person name="Petriglieri F."/>
            <person name="Kristensen J.M."/>
            <person name="Kirkegaard R.H."/>
            <person name="Michaelsen T.Y."/>
            <person name="Andersen M.H."/>
            <person name="Karst S.M."/>
            <person name="Dueholm M.S."/>
            <person name="Nielsen P.H."/>
            <person name="Albertsen M."/>
        </authorList>
    </citation>
    <scope>NUCLEOTIDE SEQUENCE [LARGE SCALE GENOMIC DNA]</scope>
    <source>
        <strain evidence="6">EsbW_18-Q3-R4-48_BATAC.463</strain>
    </source>
</reference>
<name>A0A935K5J0_9RHOO</name>
<dbReference type="AlphaFoldDB" id="A0A935K5J0"/>
<dbReference type="GO" id="GO:0005886">
    <property type="term" value="C:plasma membrane"/>
    <property type="evidence" value="ECO:0007669"/>
    <property type="project" value="TreeGrafter"/>
</dbReference>
<feature type="transmembrane region" description="Helical" evidence="5">
    <location>
        <begin position="224"/>
        <end position="244"/>
    </location>
</feature>
<protein>
    <submittedName>
        <fullName evidence="6">NADH-quinone oxidoreductase subunit H</fullName>
    </submittedName>
</protein>
<evidence type="ECO:0000313" key="7">
    <source>
        <dbReference type="Proteomes" id="UP000739411"/>
    </source>
</evidence>
<organism evidence="6 7">
    <name type="scientific">Candidatus Dechloromonas phosphorivorans</name>
    <dbReference type="NCBI Taxonomy" id="2899244"/>
    <lineage>
        <taxon>Bacteria</taxon>
        <taxon>Pseudomonadati</taxon>
        <taxon>Pseudomonadota</taxon>
        <taxon>Betaproteobacteria</taxon>
        <taxon>Rhodocyclales</taxon>
        <taxon>Azonexaceae</taxon>
        <taxon>Dechloromonas</taxon>
    </lineage>
</organism>
<dbReference type="EMBL" id="JADJMS010000046">
    <property type="protein sequence ID" value="MBK7416728.1"/>
    <property type="molecule type" value="Genomic_DNA"/>
</dbReference>
<evidence type="ECO:0000256" key="4">
    <source>
        <dbReference type="ARBA" id="ARBA00023136"/>
    </source>
</evidence>
<keyword evidence="3 5" id="KW-1133">Transmembrane helix</keyword>
<comment type="caution">
    <text evidence="6">The sequence shown here is derived from an EMBL/GenBank/DDBJ whole genome shotgun (WGS) entry which is preliminary data.</text>
</comment>
<gene>
    <name evidence="6" type="ORF">IPJ38_18105</name>
</gene>
<feature type="transmembrane region" description="Helical" evidence="5">
    <location>
        <begin position="283"/>
        <end position="305"/>
    </location>
</feature>
<dbReference type="PANTHER" id="PTHR43359:SF1">
    <property type="entry name" value="FORMATE HYDROGENLYASE SUBUNIT 4-RELATED"/>
    <property type="match status" value="1"/>
</dbReference>